<dbReference type="SUPFAM" id="SSF69118">
    <property type="entry name" value="AhpD-like"/>
    <property type="match status" value="1"/>
</dbReference>
<reference evidence="2 3" key="1">
    <citation type="submission" date="2016-07" db="EMBL/GenBank/DDBJ databases">
        <title>Genomic analysis of zinc-resistant bacterium Mucilaginibacter pedocola TBZ30.</title>
        <authorList>
            <person name="Huang J."/>
            <person name="Tang J."/>
        </authorList>
    </citation>
    <scope>NUCLEOTIDE SEQUENCE [LARGE SCALE GENOMIC DNA]</scope>
    <source>
        <strain evidence="2 3">TBZ30</strain>
    </source>
</reference>
<protein>
    <submittedName>
        <fullName evidence="2">Carboxymuconolactone decarboxylase</fullName>
    </submittedName>
</protein>
<dbReference type="RefSeq" id="WP_078349689.1">
    <property type="nucleotide sequence ID" value="NZ_MBTF01000034.1"/>
</dbReference>
<dbReference type="GO" id="GO:0051920">
    <property type="term" value="F:peroxiredoxin activity"/>
    <property type="evidence" value="ECO:0007669"/>
    <property type="project" value="InterPro"/>
</dbReference>
<dbReference type="AlphaFoldDB" id="A0A1S9PAF3"/>
<dbReference type="InterPro" id="IPR029032">
    <property type="entry name" value="AhpD-like"/>
</dbReference>
<dbReference type="PANTHER" id="PTHR35446:SF2">
    <property type="entry name" value="CARBOXYMUCONOLACTONE DECARBOXYLASE-LIKE DOMAIN-CONTAINING PROTEIN"/>
    <property type="match status" value="1"/>
</dbReference>
<evidence type="ECO:0000313" key="2">
    <source>
        <dbReference type="EMBL" id="OOQ57963.1"/>
    </source>
</evidence>
<name>A0A1S9PAF3_9SPHI</name>
<dbReference type="InterPro" id="IPR010195">
    <property type="entry name" value="Uncharacterised_peroxidase-rel"/>
</dbReference>
<dbReference type="Proteomes" id="UP000189739">
    <property type="component" value="Unassembled WGS sequence"/>
</dbReference>
<sequence>MAHINLENDLPGIRGLMAYSPETEKPLNLLAETLLRDDDNTLSRGDRELIGTYVSYLNDCFFCQNVHGALAGHYMGCNIEEIDAIKQDFTSTEISPKMKALLAIAARVQIGGKAVTEEQIEAAREEGATDKEIHDTVLIAASFCMFNRYVDGLATWAPQDRQFYVNRAPQRAEDGYISSVFK</sequence>
<organism evidence="2 3">
    <name type="scientific">Mucilaginibacter pedocola</name>
    <dbReference type="NCBI Taxonomy" id="1792845"/>
    <lineage>
        <taxon>Bacteria</taxon>
        <taxon>Pseudomonadati</taxon>
        <taxon>Bacteroidota</taxon>
        <taxon>Sphingobacteriia</taxon>
        <taxon>Sphingobacteriales</taxon>
        <taxon>Sphingobacteriaceae</taxon>
        <taxon>Mucilaginibacter</taxon>
    </lineage>
</organism>
<dbReference type="Gene3D" id="1.20.1290.10">
    <property type="entry name" value="AhpD-like"/>
    <property type="match status" value="1"/>
</dbReference>
<dbReference type="STRING" id="1792845.BC343_09835"/>
<dbReference type="InterPro" id="IPR003779">
    <property type="entry name" value="CMD-like"/>
</dbReference>
<comment type="caution">
    <text evidence="2">The sequence shown here is derived from an EMBL/GenBank/DDBJ whole genome shotgun (WGS) entry which is preliminary data.</text>
</comment>
<keyword evidence="3" id="KW-1185">Reference proteome</keyword>
<dbReference type="NCBIfam" id="TIGR01926">
    <property type="entry name" value="peroxid_rel"/>
    <property type="match status" value="1"/>
</dbReference>
<accession>A0A1S9PAF3</accession>
<dbReference type="Pfam" id="PF02627">
    <property type="entry name" value="CMD"/>
    <property type="match status" value="2"/>
</dbReference>
<evidence type="ECO:0000259" key="1">
    <source>
        <dbReference type="Pfam" id="PF02627"/>
    </source>
</evidence>
<dbReference type="PANTHER" id="PTHR35446">
    <property type="entry name" value="SI:CH211-175M2.5"/>
    <property type="match status" value="1"/>
</dbReference>
<dbReference type="EMBL" id="MBTF01000034">
    <property type="protein sequence ID" value="OOQ57963.1"/>
    <property type="molecule type" value="Genomic_DNA"/>
</dbReference>
<dbReference type="OrthoDB" id="9808310at2"/>
<feature type="domain" description="Carboxymuconolactone decarboxylase-like" evidence="1">
    <location>
        <begin position="21"/>
        <end position="85"/>
    </location>
</feature>
<evidence type="ECO:0000313" key="3">
    <source>
        <dbReference type="Proteomes" id="UP000189739"/>
    </source>
</evidence>
<gene>
    <name evidence="2" type="ORF">BC343_09835</name>
</gene>
<feature type="domain" description="Carboxymuconolactone decarboxylase-like" evidence="1">
    <location>
        <begin position="91"/>
        <end position="154"/>
    </location>
</feature>
<proteinExistence type="predicted"/>